<evidence type="ECO:0000256" key="2">
    <source>
        <dbReference type="SAM" id="Coils"/>
    </source>
</evidence>
<reference evidence="4 5" key="1">
    <citation type="submission" date="2019-07" db="EMBL/GenBank/DDBJ databases">
        <title>WGS assembly of Gossypium mustelinum.</title>
        <authorList>
            <person name="Chen Z.J."/>
            <person name="Sreedasyam A."/>
            <person name="Ando A."/>
            <person name="Song Q."/>
            <person name="De L."/>
            <person name="Hulse-Kemp A."/>
            <person name="Ding M."/>
            <person name="Ye W."/>
            <person name="Kirkbride R."/>
            <person name="Jenkins J."/>
            <person name="Plott C."/>
            <person name="Lovell J."/>
            <person name="Lin Y.-M."/>
            <person name="Vaughn R."/>
            <person name="Liu B."/>
            <person name="Li W."/>
            <person name="Simpson S."/>
            <person name="Scheffler B."/>
            <person name="Saski C."/>
            <person name="Grover C."/>
            <person name="Hu G."/>
            <person name="Conover J."/>
            <person name="Carlson J."/>
            <person name="Shu S."/>
            <person name="Boston L."/>
            <person name="Williams M."/>
            <person name="Peterson D."/>
            <person name="Mcgee K."/>
            <person name="Jones D."/>
            <person name="Wendel J."/>
            <person name="Stelly D."/>
            <person name="Grimwood J."/>
            <person name="Schmutz J."/>
        </authorList>
    </citation>
    <scope>NUCLEOTIDE SEQUENCE [LARGE SCALE GENOMIC DNA]</scope>
    <source>
        <strain evidence="4">1408120.09</strain>
    </source>
</reference>
<feature type="region of interest" description="Disordered" evidence="3">
    <location>
        <begin position="66"/>
        <end position="145"/>
    </location>
</feature>
<proteinExistence type="predicted"/>
<gene>
    <name evidence="4" type="ORF">E1A91_D03G157700v1</name>
</gene>
<keyword evidence="5" id="KW-1185">Reference proteome</keyword>
<feature type="coiled-coil region" evidence="2">
    <location>
        <begin position="264"/>
        <end position="323"/>
    </location>
</feature>
<dbReference type="GO" id="GO:0072699">
    <property type="term" value="P:protein localization to cortical microtubule cytoskeleton"/>
    <property type="evidence" value="ECO:0007669"/>
    <property type="project" value="TreeGrafter"/>
</dbReference>
<keyword evidence="1 2" id="KW-0175">Coiled coil</keyword>
<feature type="compositionally biased region" description="Basic and acidic residues" evidence="3">
    <location>
        <begin position="95"/>
        <end position="108"/>
    </location>
</feature>
<feature type="coiled-coil region" evidence="2">
    <location>
        <begin position="24"/>
        <end position="58"/>
    </location>
</feature>
<evidence type="ECO:0000313" key="5">
    <source>
        <dbReference type="Proteomes" id="UP000323597"/>
    </source>
</evidence>
<organism evidence="4 5">
    <name type="scientific">Gossypium mustelinum</name>
    <name type="common">Cotton</name>
    <name type="synonym">Gossypium caicoense</name>
    <dbReference type="NCBI Taxonomy" id="34275"/>
    <lineage>
        <taxon>Eukaryota</taxon>
        <taxon>Viridiplantae</taxon>
        <taxon>Streptophyta</taxon>
        <taxon>Embryophyta</taxon>
        <taxon>Tracheophyta</taxon>
        <taxon>Spermatophyta</taxon>
        <taxon>Magnoliopsida</taxon>
        <taxon>eudicotyledons</taxon>
        <taxon>Gunneridae</taxon>
        <taxon>Pentapetalae</taxon>
        <taxon>rosids</taxon>
        <taxon>malvids</taxon>
        <taxon>Malvales</taxon>
        <taxon>Malvaceae</taxon>
        <taxon>Malvoideae</taxon>
        <taxon>Gossypium</taxon>
    </lineage>
</organism>
<name>A0A5D2VPC2_GOSMU</name>
<evidence type="ECO:0000256" key="3">
    <source>
        <dbReference type="SAM" id="MobiDB-lite"/>
    </source>
</evidence>
<dbReference type="InterPro" id="IPR040265">
    <property type="entry name" value="CHUP1/IPGA1-like"/>
</dbReference>
<accession>A0A5D2VPC2</accession>
<evidence type="ECO:0000256" key="1">
    <source>
        <dbReference type="ARBA" id="ARBA00023054"/>
    </source>
</evidence>
<dbReference type="PANTHER" id="PTHR31342">
    <property type="entry name" value="PROTEIN CHUP1, CHLOROPLASTIC"/>
    <property type="match status" value="1"/>
</dbReference>
<dbReference type="AlphaFoldDB" id="A0A5D2VPC2"/>
<dbReference type="Proteomes" id="UP000323597">
    <property type="component" value="Chromosome D03"/>
</dbReference>
<evidence type="ECO:0000313" key="4">
    <source>
        <dbReference type="EMBL" id="TYI90952.1"/>
    </source>
</evidence>
<dbReference type="GO" id="GO:0055028">
    <property type="term" value="C:cortical microtubule"/>
    <property type="evidence" value="ECO:0007669"/>
    <property type="project" value="TreeGrafter"/>
</dbReference>
<dbReference type="PANTHER" id="PTHR31342:SF48">
    <property type="entry name" value="CHUP1-LIKE PROTEIN"/>
    <property type="match status" value="1"/>
</dbReference>
<feature type="compositionally biased region" description="Basic and acidic residues" evidence="3">
    <location>
        <begin position="120"/>
        <end position="129"/>
    </location>
</feature>
<sequence>MPREDDETELHHSVGVTGGLKKQLEAAVAANETLMKENQELKQEVGRLKAQISSLKAHDNERKSLLWKKLHSNPDDRNTGSSGFVDSENGYPKPSFHELAMRKDRQLEAPKPPPPSSRSHQKEVNENKAKTPALAPAPPPLPTKLLAGSRSVRRVPEVGELYRSLTRKDANMENKSNMTTTPLLAFTRNMIGEIENRSTYVSAIKSDVEKQKEFINFLISEVQSATFKDITDVEGFVKWLDGELSSLVDERAVLKHFPQWPERKADAMREAAFSYRDLKNLEAEVTSFKVNPKESFNSELKKMQALQDRLEQSVNNIERVRESSGKRYRELQIPWEWMLDTGFIGQMKFSSLKLAQEYMKRTAKELQSNECSQVNNLLLQGVRFAYRVHQFAGGFDADTIRAFEDLKKTSNISNPKQ</sequence>
<dbReference type="EMBL" id="CM017651">
    <property type="protein sequence ID" value="TYI90952.1"/>
    <property type="molecule type" value="Genomic_DNA"/>
</dbReference>
<evidence type="ECO:0008006" key="6">
    <source>
        <dbReference type="Google" id="ProtNLM"/>
    </source>
</evidence>
<protein>
    <recommendedName>
        <fullName evidence="6">Protein CHUP1, chloroplastic</fullName>
    </recommendedName>
</protein>